<sequence length="339" mass="37409">MSAPTQDSKVPVTILTGFLGAGKTTLLNRILRERHGERIAVIENEFGEAGVDNELLLRSGDEQIVEMNNGCICCTVRGDLVRILGQLRERRARQPDAFSRVIIETTGLADPAPVAQTFFIDDDIAAGYRLDAIVTVVDAAHAQQQLDSSHEALEQVGFADRILLSKVDLVDAAAQARLRQRLARINPRAPVKAVHFGATAIEDILDISGFSLDSILEIEPGFLGEETHQHDDSVQAFVFRSDTPFDAARLQAFLRDAIQAHARDLMRYKGIVALDGMDHRVVFQGVHMMMSSDIGRPWGETRPRQSRLVFIGRNLPQDDFHAALLGCLADRPSPMKEPS</sequence>
<name>A0A5C8PMW3_9HYPH</name>
<dbReference type="InterPro" id="IPR051316">
    <property type="entry name" value="Zinc-reg_GTPase_activator"/>
</dbReference>
<dbReference type="EMBL" id="VDUZ01000014">
    <property type="protein sequence ID" value="TXL75388.1"/>
    <property type="molecule type" value="Genomic_DNA"/>
</dbReference>
<dbReference type="SUPFAM" id="SSF52540">
    <property type="entry name" value="P-loop containing nucleoside triphosphate hydrolases"/>
    <property type="match status" value="1"/>
</dbReference>
<evidence type="ECO:0000256" key="5">
    <source>
        <dbReference type="ARBA" id="ARBA00045658"/>
    </source>
</evidence>
<evidence type="ECO:0000259" key="7">
    <source>
        <dbReference type="SMART" id="SM00833"/>
    </source>
</evidence>
<keyword evidence="9" id="KW-1185">Reference proteome</keyword>
<dbReference type="Pfam" id="PF07683">
    <property type="entry name" value="CobW_C"/>
    <property type="match status" value="1"/>
</dbReference>
<evidence type="ECO:0000256" key="6">
    <source>
        <dbReference type="ARBA" id="ARBA00049117"/>
    </source>
</evidence>
<keyword evidence="3" id="KW-0143">Chaperone</keyword>
<comment type="catalytic activity">
    <reaction evidence="6">
        <text>GTP + H2O = GDP + phosphate + H(+)</text>
        <dbReference type="Rhea" id="RHEA:19669"/>
        <dbReference type="ChEBI" id="CHEBI:15377"/>
        <dbReference type="ChEBI" id="CHEBI:15378"/>
        <dbReference type="ChEBI" id="CHEBI:37565"/>
        <dbReference type="ChEBI" id="CHEBI:43474"/>
        <dbReference type="ChEBI" id="CHEBI:58189"/>
    </reaction>
    <physiologicalReaction direction="left-to-right" evidence="6">
        <dbReference type="Rhea" id="RHEA:19670"/>
    </physiologicalReaction>
</comment>
<organism evidence="8 9">
    <name type="scientific">Vineibacter terrae</name>
    <dbReference type="NCBI Taxonomy" id="2586908"/>
    <lineage>
        <taxon>Bacteria</taxon>
        <taxon>Pseudomonadati</taxon>
        <taxon>Pseudomonadota</taxon>
        <taxon>Alphaproteobacteria</taxon>
        <taxon>Hyphomicrobiales</taxon>
        <taxon>Vineibacter</taxon>
    </lineage>
</organism>
<dbReference type="Proteomes" id="UP000321638">
    <property type="component" value="Unassembled WGS sequence"/>
</dbReference>
<dbReference type="CDD" id="cd03112">
    <property type="entry name" value="CobW-like"/>
    <property type="match status" value="1"/>
</dbReference>
<evidence type="ECO:0000256" key="4">
    <source>
        <dbReference type="ARBA" id="ARBA00034320"/>
    </source>
</evidence>
<proteinExistence type="inferred from homology"/>
<dbReference type="InterPro" id="IPR027417">
    <property type="entry name" value="P-loop_NTPase"/>
</dbReference>
<dbReference type="InterPro" id="IPR036627">
    <property type="entry name" value="CobW-likC_sf"/>
</dbReference>
<dbReference type="GO" id="GO:0016787">
    <property type="term" value="F:hydrolase activity"/>
    <property type="evidence" value="ECO:0007669"/>
    <property type="project" value="UniProtKB-KW"/>
</dbReference>
<dbReference type="Gene3D" id="3.40.50.300">
    <property type="entry name" value="P-loop containing nucleotide triphosphate hydrolases"/>
    <property type="match status" value="1"/>
</dbReference>
<dbReference type="PANTHER" id="PTHR13748">
    <property type="entry name" value="COBW-RELATED"/>
    <property type="match status" value="1"/>
</dbReference>
<feature type="domain" description="CobW C-terminal" evidence="7">
    <location>
        <begin position="234"/>
        <end position="328"/>
    </location>
</feature>
<dbReference type="PANTHER" id="PTHR13748:SF62">
    <property type="entry name" value="COBW DOMAIN-CONTAINING PROTEIN"/>
    <property type="match status" value="1"/>
</dbReference>
<dbReference type="InterPro" id="IPR003495">
    <property type="entry name" value="CobW/HypB/UreG_nucleotide-bd"/>
</dbReference>
<accession>A0A5C8PMW3</accession>
<dbReference type="Gene3D" id="3.30.1220.10">
    <property type="entry name" value="CobW-like, C-terminal domain"/>
    <property type="match status" value="1"/>
</dbReference>
<dbReference type="GO" id="GO:0000166">
    <property type="term" value="F:nucleotide binding"/>
    <property type="evidence" value="ECO:0007669"/>
    <property type="project" value="UniProtKB-KW"/>
</dbReference>
<dbReference type="AlphaFoldDB" id="A0A5C8PMW3"/>
<dbReference type="SMART" id="SM00833">
    <property type="entry name" value="CobW_C"/>
    <property type="match status" value="1"/>
</dbReference>
<dbReference type="InterPro" id="IPR011629">
    <property type="entry name" value="CobW-like_C"/>
</dbReference>
<dbReference type="RefSeq" id="WP_147847602.1">
    <property type="nucleotide sequence ID" value="NZ_VDUZ01000014.1"/>
</dbReference>
<reference evidence="8 9" key="1">
    <citation type="submission" date="2019-06" db="EMBL/GenBank/DDBJ databases">
        <title>New taxonomy in bacterial strain CC-CFT640, isolated from vineyard.</title>
        <authorList>
            <person name="Lin S.-Y."/>
            <person name="Tsai C.-F."/>
            <person name="Young C.-C."/>
        </authorList>
    </citation>
    <scope>NUCLEOTIDE SEQUENCE [LARGE SCALE GENOMIC DNA]</scope>
    <source>
        <strain evidence="8 9">CC-CFT640</strain>
    </source>
</reference>
<comment type="function">
    <text evidence="5">Zinc chaperone that directly transfers zinc cofactor to target proteins, thereby activating them. Zinc is transferred from the CXCC motif in the GTPase domain to the zinc binding site in target proteins in a process requiring GTP hydrolysis.</text>
</comment>
<dbReference type="OrthoDB" id="9808822at2"/>
<dbReference type="SUPFAM" id="SSF90002">
    <property type="entry name" value="Hypothetical protein YjiA, C-terminal domain"/>
    <property type="match status" value="1"/>
</dbReference>
<evidence type="ECO:0000256" key="2">
    <source>
        <dbReference type="ARBA" id="ARBA00022801"/>
    </source>
</evidence>
<keyword evidence="2" id="KW-0378">Hydrolase</keyword>
<comment type="similarity">
    <text evidence="4">Belongs to the SIMIBI class G3E GTPase family. ZNG1 subfamily.</text>
</comment>
<evidence type="ECO:0000313" key="8">
    <source>
        <dbReference type="EMBL" id="TXL75388.1"/>
    </source>
</evidence>
<evidence type="ECO:0000313" key="9">
    <source>
        <dbReference type="Proteomes" id="UP000321638"/>
    </source>
</evidence>
<evidence type="ECO:0000256" key="3">
    <source>
        <dbReference type="ARBA" id="ARBA00023186"/>
    </source>
</evidence>
<dbReference type="GO" id="GO:0005737">
    <property type="term" value="C:cytoplasm"/>
    <property type="evidence" value="ECO:0007669"/>
    <property type="project" value="TreeGrafter"/>
</dbReference>
<evidence type="ECO:0000256" key="1">
    <source>
        <dbReference type="ARBA" id="ARBA00022741"/>
    </source>
</evidence>
<comment type="caution">
    <text evidence="8">The sequence shown here is derived from an EMBL/GenBank/DDBJ whole genome shotgun (WGS) entry which is preliminary data.</text>
</comment>
<dbReference type="Pfam" id="PF02492">
    <property type="entry name" value="cobW"/>
    <property type="match status" value="1"/>
</dbReference>
<protein>
    <submittedName>
        <fullName evidence="8">GTP-binding protein</fullName>
    </submittedName>
</protein>
<gene>
    <name evidence="8" type="ORF">FHP25_14190</name>
</gene>
<keyword evidence="1" id="KW-0547">Nucleotide-binding</keyword>